<keyword evidence="6 8" id="KW-0443">Lipid metabolism</keyword>
<evidence type="ECO:0000256" key="4">
    <source>
        <dbReference type="ARBA" id="ARBA00022801"/>
    </source>
</evidence>
<feature type="compositionally biased region" description="Polar residues" evidence="10">
    <location>
        <begin position="152"/>
        <end position="163"/>
    </location>
</feature>
<feature type="domain" description="PLA2c" evidence="11">
    <location>
        <begin position="1"/>
        <end position="247"/>
    </location>
</feature>
<comment type="similarity">
    <text evidence="1 9">Belongs to the lysophospholipase family.</text>
</comment>
<dbReference type="GO" id="GO:0046475">
    <property type="term" value="P:glycerophospholipid catabolic process"/>
    <property type="evidence" value="ECO:0007669"/>
    <property type="project" value="TreeGrafter"/>
</dbReference>
<dbReference type="SUPFAM" id="SSF52151">
    <property type="entry name" value="FabD/lysophospholipase-like"/>
    <property type="match status" value="1"/>
</dbReference>
<accession>A0A2X0KHF7</accession>
<evidence type="ECO:0000256" key="9">
    <source>
        <dbReference type="RuleBase" id="RU362103"/>
    </source>
</evidence>
<evidence type="ECO:0000313" key="13">
    <source>
        <dbReference type="Proteomes" id="UP000249723"/>
    </source>
</evidence>
<keyword evidence="13" id="KW-1185">Reference proteome</keyword>
<evidence type="ECO:0000256" key="2">
    <source>
        <dbReference type="ARBA" id="ARBA00013274"/>
    </source>
</evidence>
<dbReference type="GO" id="GO:0004622">
    <property type="term" value="F:phosphatidylcholine lysophospholipase activity"/>
    <property type="evidence" value="ECO:0007669"/>
    <property type="project" value="UniProtKB-EC"/>
</dbReference>
<gene>
    <name evidence="12" type="ORF">BZ3500_MVSOF-1268-A1-R1_CHR1-1G00847</name>
</gene>
<dbReference type="InterPro" id="IPR016035">
    <property type="entry name" value="Acyl_Trfase/lysoPLipase"/>
</dbReference>
<feature type="region of interest" description="Disordered" evidence="10">
    <location>
        <begin position="152"/>
        <end position="175"/>
    </location>
</feature>
<dbReference type="EC" id="3.1.1.5" evidence="2 9"/>
<keyword evidence="4 8" id="KW-0378">Hydrolase</keyword>
<dbReference type="PROSITE" id="PS51210">
    <property type="entry name" value="PLA2C"/>
    <property type="match status" value="1"/>
</dbReference>
<evidence type="ECO:0000256" key="7">
    <source>
        <dbReference type="ARBA" id="ARBA00023180"/>
    </source>
</evidence>
<dbReference type="STRING" id="289078.A0A2X0KHF7"/>
<evidence type="ECO:0000256" key="5">
    <source>
        <dbReference type="ARBA" id="ARBA00022963"/>
    </source>
</evidence>
<evidence type="ECO:0000259" key="11">
    <source>
        <dbReference type="PROSITE" id="PS51210"/>
    </source>
</evidence>
<dbReference type="PANTHER" id="PTHR10728">
    <property type="entry name" value="CYTOSOLIC PHOSPHOLIPASE A2"/>
    <property type="match status" value="1"/>
</dbReference>
<dbReference type="GO" id="GO:0004623">
    <property type="term" value="F:phospholipase A2 activity"/>
    <property type="evidence" value="ECO:0007669"/>
    <property type="project" value="TreeGrafter"/>
</dbReference>
<evidence type="ECO:0000256" key="1">
    <source>
        <dbReference type="ARBA" id="ARBA00008780"/>
    </source>
</evidence>
<dbReference type="AlphaFoldDB" id="A0A2X0KHF7"/>
<dbReference type="Pfam" id="PF01735">
    <property type="entry name" value="PLA2_B"/>
    <property type="match status" value="1"/>
</dbReference>
<proteinExistence type="inferred from homology"/>
<dbReference type="Gene3D" id="3.40.1090.10">
    <property type="entry name" value="Cytosolic phospholipase A2 catalytic domain"/>
    <property type="match status" value="1"/>
</dbReference>
<keyword evidence="7" id="KW-0325">Glycoprotein</keyword>
<dbReference type="GO" id="GO:0005829">
    <property type="term" value="C:cytosol"/>
    <property type="evidence" value="ECO:0007669"/>
    <property type="project" value="TreeGrafter"/>
</dbReference>
<dbReference type="PANTHER" id="PTHR10728:SF33">
    <property type="entry name" value="LYSOPHOSPHOLIPASE 1-RELATED"/>
    <property type="match status" value="1"/>
</dbReference>
<dbReference type="EMBL" id="FMWP01000013">
    <property type="protein sequence ID" value="SCZ88948.1"/>
    <property type="molecule type" value="Genomic_DNA"/>
</dbReference>
<comment type="catalytic activity">
    <reaction evidence="9">
        <text>a 1-acyl-sn-glycero-3-phosphocholine + H2O = sn-glycerol 3-phosphocholine + a fatty acid + H(+)</text>
        <dbReference type="Rhea" id="RHEA:15177"/>
        <dbReference type="ChEBI" id="CHEBI:15377"/>
        <dbReference type="ChEBI" id="CHEBI:15378"/>
        <dbReference type="ChEBI" id="CHEBI:16870"/>
        <dbReference type="ChEBI" id="CHEBI:28868"/>
        <dbReference type="ChEBI" id="CHEBI:58168"/>
        <dbReference type="EC" id="3.1.1.5"/>
    </reaction>
</comment>
<evidence type="ECO:0000256" key="3">
    <source>
        <dbReference type="ARBA" id="ARBA00022729"/>
    </source>
</evidence>
<dbReference type="Proteomes" id="UP000249723">
    <property type="component" value="Unassembled WGS sequence"/>
</dbReference>
<reference evidence="13" key="1">
    <citation type="submission" date="2016-10" db="EMBL/GenBank/DDBJ databases">
        <authorList>
            <person name="Jeantristanb JTB J.-T."/>
            <person name="Ricardo R."/>
        </authorList>
    </citation>
    <scope>NUCLEOTIDE SEQUENCE [LARGE SCALE GENOMIC DNA]</scope>
</reference>
<name>A0A2X0KHF7_9BASI</name>
<organism evidence="12 13">
    <name type="scientific">Microbotryum saponariae</name>
    <dbReference type="NCBI Taxonomy" id="289078"/>
    <lineage>
        <taxon>Eukaryota</taxon>
        <taxon>Fungi</taxon>
        <taxon>Dikarya</taxon>
        <taxon>Basidiomycota</taxon>
        <taxon>Pucciniomycotina</taxon>
        <taxon>Microbotryomycetes</taxon>
        <taxon>Microbotryales</taxon>
        <taxon>Microbotryaceae</taxon>
        <taxon>Microbotryum</taxon>
    </lineage>
</organism>
<evidence type="ECO:0000256" key="6">
    <source>
        <dbReference type="ARBA" id="ARBA00023098"/>
    </source>
</evidence>
<evidence type="ECO:0000256" key="8">
    <source>
        <dbReference type="PROSITE-ProRule" id="PRU00555"/>
    </source>
</evidence>
<evidence type="ECO:0000256" key="10">
    <source>
        <dbReference type="SAM" id="MobiDB-lite"/>
    </source>
</evidence>
<protein>
    <recommendedName>
        <fullName evidence="2 9">Lysophospholipase</fullName>
        <ecNumber evidence="2 9">3.1.1.5</ecNumber>
    </recommendedName>
</protein>
<sequence>MIPELTAVWARGWDMRLVPDVVPNTFRGYNPRLRGSREFESAKNEHLYLTDGGMNGENIPLEPLLVKARRLDTIFAIDASQDTKKSWPNGRSLHRTLERIRLTANGYSDFPPVPTTAWHFLKAGLTRRRVFFGCDVGDARVENLGATRSYSNCPTPPSGTRATRPTPKRCKWSTPSNSDTEAFLDTAHANAMEGYPMRDAVAEVADPRYKTALKCAIVDRPRQRAGIKRSAICQSLMQRCEFLDGISEWIRSSSNAISYTVLTQKKVHTLVLPSSRRSA</sequence>
<keyword evidence="5 8" id="KW-0442">Lipid degradation</keyword>
<keyword evidence="3" id="KW-0732">Signal</keyword>
<evidence type="ECO:0000313" key="12">
    <source>
        <dbReference type="EMBL" id="SCZ88948.1"/>
    </source>
</evidence>
<dbReference type="InterPro" id="IPR002642">
    <property type="entry name" value="LysoPLipase_cat_dom"/>
</dbReference>
<dbReference type="OrthoDB" id="4084751at2759"/>